<gene>
    <name evidence="2" type="ORF">CXB51_035149</name>
</gene>
<dbReference type="AlphaFoldDB" id="A0A8J5XXN6"/>
<dbReference type="PANTHER" id="PTHR33673">
    <property type="entry name" value="SUPPRESSOR SRP40-LIKE PROTEIN"/>
    <property type="match status" value="1"/>
</dbReference>
<feature type="region of interest" description="Disordered" evidence="1">
    <location>
        <begin position="1"/>
        <end position="60"/>
    </location>
</feature>
<feature type="compositionally biased region" description="Polar residues" evidence="1">
    <location>
        <begin position="80"/>
        <end position="91"/>
    </location>
</feature>
<comment type="caution">
    <text evidence="2">The sequence shown here is derived from an EMBL/GenBank/DDBJ whole genome shotgun (WGS) entry which is preliminary data.</text>
</comment>
<evidence type="ECO:0000313" key="3">
    <source>
        <dbReference type="Proteomes" id="UP000701853"/>
    </source>
</evidence>
<reference evidence="2 3" key="1">
    <citation type="journal article" date="2021" name="bioRxiv">
        <title>The Gossypium anomalum genome as a resource for cotton improvement and evolutionary analysis of hybrid incompatibility.</title>
        <authorList>
            <person name="Grover C.E."/>
            <person name="Yuan D."/>
            <person name="Arick M.A."/>
            <person name="Miller E.R."/>
            <person name="Hu G."/>
            <person name="Peterson D.G."/>
            <person name="Wendel J.F."/>
            <person name="Udall J.A."/>
        </authorList>
    </citation>
    <scope>NUCLEOTIDE SEQUENCE [LARGE SCALE GENOMIC DNA]</scope>
    <source>
        <strain evidence="2">JFW-Udall</strain>
        <tissue evidence="2">Leaf</tissue>
    </source>
</reference>
<dbReference type="PANTHER" id="PTHR33673:SF3">
    <property type="entry name" value="SUPPRESSOR SRP40-LIKE PROTEIN"/>
    <property type="match status" value="1"/>
</dbReference>
<feature type="region of interest" description="Disordered" evidence="1">
    <location>
        <begin position="80"/>
        <end position="166"/>
    </location>
</feature>
<dbReference type="OrthoDB" id="1302201at2759"/>
<dbReference type="Proteomes" id="UP000701853">
    <property type="component" value="Chromosome 13"/>
</dbReference>
<accession>A0A8J5XXN6</accession>
<evidence type="ECO:0000313" key="2">
    <source>
        <dbReference type="EMBL" id="KAG8473143.1"/>
    </source>
</evidence>
<name>A0A8J5XXN6_9ROSI</name>
<protein>
    <submittedName>
        <fullName evidence="2">Uncharacterized protein</fullName>
    </submittedName>
</protein>
<sequence length="444" mass="48557">MDIGRGKGASKCSETGTKESDGNGISKHSLMHPELVGNQSYTHSSGTSNGTSDHSQEHIELGVASDPFYFNQDVFNGTESSKVVSAKQQRLSSSSSSSTSSTDDQLQANKKLSESRSGIAFPSSSKRDDEHHVSATATSTSRVPSFVHGPTVTISPPLQMMDQEGGYDPYRISSSVFKRRNSLTPADWSIASNESLFSIQVENNSFSREHFLNSKSGEFSKSDEELFALSPSTDKKSVEFEKSEGTLISDDGAKDKTDPSAEEPNEEKPTYPPRFWTSPTHSDVGTSVNSFAFPVFFSMQNKIDALIPFPGIYVVVNVNLIFDMPTFLKMAEMLFPWKKKGSNSNSNKDKDDKKNKSPCHLQHPQNYLAAETVALVFLVVNGNGNAAHGIGTGVAPVTIVVKENDIEKYSQPALSLPKTKKNPLENLWLILQDVCSDLMLFNQS</sequence>
<proteinExistence type="predicted"/>
<feature type="region of interest" description="Disordered" evidence="1">
    <location>
        <begin position="237"/>
        <end position="275"/>
    </location>
</feature>
<keyword evidence="3" id="KW-1185">Reference proteome</keyword>
<feature type="compositionally biased region" description="Polar residues" evidence="1">
    <location>
        <begin position="37"/>
        <end position="53"/>
    </location>
</feature>
<evidence type="ECO:0000256" key="1">
    <source>
        <dbReference type="SAM" id="MobiDB-lite"/>
    </source>
</evidence>
<dbReference type="EMBL" id="JAHUZN010000013">
    <property type="protein sequence ID" value="KAG8473143.1"/>
    <property type="molecule type" value="Genomic_DNA"/>
</dbReference>
<organism evidence="2 3">
    <name type="scientific">Gossypium anomalum</name>
    <dbReference type="NCBI Taxonomy" id="47600"/>
    <lineage>
        <taxon>Eukaryota</taxon>
        <taxon>Viridiplantae</taxon>
        <taxon>Streptophyta</taxon>
        <taxon>Embryophyta</taxon>
        <taxon>Tracheophyta</taxon>
        <taxon>Spermatophyta</taxon>
        <taxon>Magnoliopsida</taxon>
        <taxon>eudicotyledons</taxon>
        <taxon>Gunneridae</taxon>
        <taxon>Pentapetalae</taxon>
        <taxon>rosids</taxon>
        <taxon>malvids</taxon>
        <taxon>Malvales</taxon>
        <taxon>Malvaceae</taxon>
        <taxon>Malvoideae</taxon>
        <taxon>Gossypium</taxon>
    </lineage>
</organism>
<feature type="compositionally biased region" description="Low complexity" evidence="1">
    <location>
        <begin position="92"/>
        <end position="102"/>
    </location>
</feature>
<feature type="region of interest" description="Disordered" evidence="1">
    <location>
        <begin position="340"/>
        <end position="361"/>
    </location>
</feature>